<keyword evidence="5" id="KW-0949">S-adenosyl-L-methionine</keyword>
<dbReference type="Gene3D" id="3.30.750.80">
    <property type="entry name" value="RNA methyltransferase domain (HRMD) like"/>
    <property type="match status" value="1"/>
</dbReference>
<gene>
    <name evidence="9" type="ORF">G3M70_07920</name>
</gene>
<dbReference type="GO" id="GO:0005737">
    <property type="term" value="C:cytoplasm"/>
    <property type="evidence" value="ECO:0007669"/>
    <property type="project" value="UniProtKB-SubCell"/>
</dbReference>
<dbReference type="PANTHER" id="PTHR42873:SF1">
    <property type="entry name" value="S-ADENOSYLMETHIONINE-DEPENDENT METHYLTRANSFERASE DOMAIN-CONTAINING PROTEIN"/>
    <property type="match status" value="1"/>
</dbReference>
<dbReference type="CDD" id="cd11572">
    <property type="entry name" value="RlmI_M_like"/>
    <property type="match status" value="1"/>
</dbReference>
<dbReference type="GO" id="GO:0008168">
    <property type="term" value="F:methyltransferase activity"/>
    <property type="evidence" value="ECO:0007669"/>
    <property type="project" value="UniProtKB-KW"/>
</dbReference>
<evidence type="ECO:0000256" key="5">
    <source>
        <dbReference type="ARBA" id="ARBA00022691"/>
    </source>
</evidence>
<evidence type="ECO:0000256" key="3">
    <source>
        <dbReference type="ARBA" id="ARBA00022603"/>
    </source>
</evidence>
<evidence type="ECO:0000256" key="1">
    <source>
        <dbReference type="ARBA" id="ARBA00004496"/>
    </source>
</evidence>
<feature type="domain" description="S-adenosylmethionine-dependent methyltransferase" evidence="7">
    <location>
        <begin position="137"/>
        <end position="365"/>
    </location>
</feature>
<evidence type="ECO:0000313" key="9">
    <source>
        <dbReference type="EMBL" id="QPJ63750.1"/>
    </source>
</evidence>
<evidence type="ECO:0000256" key="4">
    <source>
        <dbReference type="ARBA" id="ARBA00022679"/>
    </source>
</evidence>
<dbReference type="SUPFAM" id="SSF53335">
    <property type="entry name" value="S-adenosyl-L-methionine-dependent methyltransferases"/>
    <property type="match status" value="1"/>
</dbReference>
<organism evidence="9 10">
    <name type="scientific">Candidatus Nitronauta litoralis</name>
    <dbReference type="NCBI Taxonomy" id="2705533"/>
    <lineage>
        <taxon>Bacteria</taxon>
        <taxon>Pseudomonadati</taxon>
        <taxon>Nitrospinota/Tectimicrobiota group</taxon>
        <taxon>Nitrospinota</taxon>
        <taxon>Nitrospinia</taxon>
        <taxon>Nitrospinales</taxon>
        <taxon>Nitrospinaceae</taxon>
        <taxon>Candidatus Nitronauta</taxon>
    </lineage>
</organism>
<dbReference type="Gene3D" id="2.30.130.10">
    <property type="entry name" value="PUA domain"/>
    <property type="match status" value="1"/>
</dbReference>
<feature type="domain" description="RlmI-like PUA" evidence="8">
    <location>
        <begin position="20"/>
        <end position="81"/>
    </location>
</feature>
<dbReference type="SUPFAM" id="SSF88697">
    <property type="entry name" value="PUA domain-like"/>
    <property type="match status" value="1"/>
</dbReference>
<evidence type="ECO:0000256" key="2">
    <source>
        <dbReference type="ARBA" id="ARBA00022490"/>
    </source>
</evidence>
<evidence type="ECO:0000256" key="6">
    <source>
        <dbReference type="ARBA" id="ARBA00038091"/>
    </source>
</evidence>
<dbReference type="InterPro" id="IPR029063">
    <property type="entry name" value="SAM-dependent_MTases_sf"/>
</dbReference>
<dbReference type="InterPro" id="IPR019614">
    <property type="entry name" value="SAM-dep_methyl-trfase"/>
</dbReference>
<dbReference type="PANTHER" id="PTHR42873">
    <property type="entry name" value="RIBOSOMAL RNA LARGE SUBUNIT METHYLTRANSFERASE"/>
    <property type="match status" value="1"/>
</dbReference>
<dbReference type="InterPro" id="IPR015947">
    <property type="entry name" value="PUA-like_sf"/>
</dbReference>
<dbReference type="KEGG" id="nli:G3M70_07920"/>
<dbReference type="Gene3D" id="3.40.50.150">
    <property type="entry name" value="Vaccinia Virus protein VP39"/>
    <property type="match status" value="1"/>
</dbReference>
<dbReference type="InterPro" id="IPR041532">
    <property type="entry name" value="RlmI-like_PUA"/>
</dbReference>
<keyword evidence="4 9" id="KW-0808">Transferase</keyword>
<dbReference type="InterPro" id="IPR036974">
    <property type="entry name" value="PUA_sf"/>
</dbReference>
<dbReference type="CDD" id="cd02440">
    <property type="entry name" value="AdoMet_MTases"/>
    <property type="match status" value="1"/>
</dbReference>
<comment type="similarity">
    <text evidence="6">Belongs to the methyltransferase superfamily. RlmI family.</text>
</comment>
<dbReference type="Pfam" id="PF17785">
    <property type="entry name" value="PUA_3"/>
    <property type="match status" value="1"/>
</dbReference>
<keyword evidence="3 9" id="KW-0489">Methyltransferase</keyword>
<name>A0A7T0G1T7_9BACT</name>
<accession>A0A7T0G1T7</accession>
<dbReference type="AlphaFoldDB" id="A0A7T0G1T7"/>
<proteinExistence type="inferred from homology"/>
<evidence type="ECO:0000259" key="8">
    <source>
        <dbReference type="Pfam" id="PF17785"/>
    </source>
</evidence>
<keyword evidence="2" id="KW-0963">Cytoplasm</keyword>
<dbReference type="GO" id="GO:0032259">
    <property type="term" value="P:methylation"/>
    <property type="evidence" value="ECO:0007669"/>
    <property type="project" value="UniProtKB-KW"/>
</dbReference>
<evidence type="ECO:0000313" key="10">
    <source>
        <dbReference type="Proteomes" id="UP000594688"/>
    </source>
</evidence>
<evidence type="ECO:0000259" key="7">
    <source>
        <dbReference type="Pfam" id="PF10672"/>
    </source>
</evidence>
<sequence length="413" mass="46549">MYVFLKKQKVDKVKPGKLKIKVSKSLQAKIAKGHPWVHFYQLQNRDVVGKPGDLGVIYDFKNRFLAIGLFDPFSDIRLRILNTGEPVSIDGEFFTRRLEQALLLRRSLEGTQTTGYRLVNGENDGFPGLVVDRYGETFVIKLYTEAWAPHLDLFVESLKKVSECNRIVLLLSRHVERTRTTGPANGHILYGPPLDGPVHFTENSLVFQADVVEGQKTGFYFDQRENRARLKEIAEGKEVLNVFSYTGGFSVYCMLGKARSVTEVDINQQALLAAKENMLMNFPERALNESDFNQIHGDAFKVLSEFKRQKRQFDLVILDPPAFASRNEHKSNALQAYLRLAKAGAQCTRPGGLLFAASCSQSVGAKDFFRSVSLGIRQTGRKEKALFKSRHGVDHPISFQGGEYLKAGCFEVF</sequence>
<dbReference type="EMBL" id="CP048685">
    <property type="protein sequence ID" value="QPJ63750.1"/>
    <property type="molecule type" value="Genomic_DNA"/>
</dbReference>
<comment type="subcellular location">
    <subcellularLocation>
        <location evidence="1">Cytoplasm</location>
    </subcellularLocation>
</comment>
<reference evidence="9 10" key="1">
    <citation type="submission" date="2020-02" db="EMBL/GenBank/DDBJ databases">
        <title>Genomic and physiological characterization of two novel Nitrospinaceae genera.</title>
        <authorList>
            <person name="Mueller A.J."/>
            <person name="Jung M.-Y."/>
            <person name="Strachan C.R."/>
            <person name="Herbold C.W."/>
            <person name="Kirkegaard R.H."/>
            <person name="Daims H."/>
        </authorList>
    </citation>
    <scope>NUCLEOTIDE SEQUENCE [LARGE SCALE GENOMIC DNA]</scope>
    <source>
        <strain evidence="9">EB</strain>
    </source>
</reference>
<protein>
    <submittedName>
        <fullName evidence="9">Class I SAM-dependent rRNA methyltransferase</fullName>
    </submittedName>
</protein>
<dbReference type="Proteomes" id="UP000594688">
    <property type="component" value="Chromosome"/>
</dbReference>
<dbReference type="Pfam" id="PF10672">
    <property type="entry name" value="Methyltrans_SAM"/>
    <property type="match status" value="1"/>
</dbReference>
<dbReference type="GO" id="GO:0003723">
    <property type="term" value="F:RNA binding"/>
    <property type="evidence" value="ECO:0007669"/>
    <property type="project" value="InterPro"/>
</dbReference>